<protein>
    <submittedName>
        <fullName evidence="1">Uncharacterized protein</fullName>
    </submittedName>
</protein>
<dbReference type="Ensembl" id="ENSAPOT00000028852.1">
    <property type="protein sequence ID" value="ENSAPOP00000019088.1"/>
    <property type="gene ID" value="ENSAPOG00000022469.1"/>
</dbReference>
<dbReference type="Proteomes" id="UP000257200">
    <property type="component" value="Unplaced"/>
</dbReference>
<dbReference type="InParanoid" id="A0A3Q1FPG3"/>
<keyword evidence="2" id="KW-1185">Reference proteome</keyword>
<name>A0A3Q1FPG3_9TELE</name>
<evidence type="ECO:0000313" key="2">
    <source>
        <dbReference type="Proteomes" id="UP000257200"/>
    </source>
</evidence>
<sequence length="67" mass="7558">MATVFLPQRYKWLSTNISGLIQATVRFGMGCSASCCRSFIGFIKQVYIFQFCECAFNILFHHGGVLV</sequence>
<proteinExistence type="predicted"/>
<reference evidence="1" key="1">
    <citation type="submission" date="2025-08" db="UniProtKB">
        <authorList>
            <consortium name="Ensembl"/>
        </authorList>
    </citation>
    <scope>IDENTIFICATION</scope>
</reference>
<accession>A0A3Q1FPG3</accession>
<evidence type="ECO:0000313" key="1">
    <source>
        <dbReference type="Ensembl" id="ENSAPOP00000019088.1"/>
    </source>
</evidence>
<organism evidence="1 2">
    <name type="scientific">Acanthochromis polyacanthus</name>
    <name type="common">spiny chromis</name>
    <dbReference type="NCBI Taxonomy" id="80966"/>
    <lineage>
        <taxon>Eukaryota</taxon>
        <taxon>Metazoa</taxon>
        <taxon>Chordata</taxon>
        <taxon>Craniata</taxon>
        <taxon>Vertebrata</taxon>
        <taxon>Euteleostomi</taxon>
        <taxon>Actinopterygii</taxon>
        <taxon>Neopterygii</taxon>
        <taxon>Teleostei</taxon>
        <taxon>Neoteleostei</taxon>
        <taxon>Acanthomorphata</taxon>
        <taxon>Ovalentaria</taxon>
        <taxon>Pomacentridae</taxon>
        <taxon>Acanthochromis</taxon>
    </lineage>
</organism>
<dbReference type="AlphaFoldDB" id="A0A3Q1FPG3"/>
<reference evidence="1" key="2">
    <citation type="submission" date="2025-09" db="UniProtKB">
        <authorList>
            <consortium name="Ensembl"/>
        </authorList>
    </citation>
    <scope>IDENTIFICATION</scope>
</reference>